<comment type="caution">
    <text evidence="1">The sequence shown here is derived from an EMBL/GenBank/DDBJ whole genome shotgun (WGS) entry which is preliminary data.</text>
</comment>
<dbReference type="Proteomes" id="UP000600565">
    <property type="component" value="Unassembled WGS sequence"/>
</dbReference>
<accession>A0ABR8XKE1</accession>
<reference evidence="1 2" key="1">
    <citation type="submission" date="2020-08" db="EMBL/GenBank/DDBJ databases">
        <title>A Genomic Blueprint of the Chicken Gut Microbiome.</title>
        <authorList>
            <person name="Gilroy R."/>
            <person name="Ravi A."/>
            <person name="Getino M."/>
            <person name="Pursley I."/>
            <person name="Horton D.L."/>
            <person name="Alikhan N.-F."/>
            <person name="Baker D."/>
            <person name="Gharbi K."/>
            <person name="Hall N."/>
            <person name="Watson M."/>
            <person name="Adriaenssens E.M."/>
            <person name="Foster-Nyarko E."/>
            <person name="Jarju S."/>
            <person name="Secka A."/>
            <person name="Antonio M."/>
            <person name="Oren A."/>
            <person name="Chaudhuri R."/>
            <person name="La Ragione R.M."/>
            <person name="Hildebrand F."/>
            <person name="Pallen M.J."/>
        </authorList>
    </citation>
    <scope>NUCLEOTIDE SEQUENCE [LARGE SCALE GENOMIC DNA]</scope>
    <source>
        <strain evidence="1 2">Sa1YVA6</strain>
    </source>
</reference>
<name>A0ABR8XKE1_9BACL</name>
<protein>
    <recommendedName>
        <fullName evidence="3">AraC family transcriptional regulator</fullName>
    </recommendedName>
</protein>
<evidence type="ECO:0008006" key="3">
    <source>
        <dbReference type="Google" id="ProtNLM"/>
    </source>
</evidence>
<proteinExistence type="predicted"/>
<gene>
    <name evidence="1" type="ORF">H9632_04940</name>
</gene>
<evidence type="ECO:0000313" key="1">
    <source>
        <dbReference type="EMBL" id="MBD8032405.1"/>
    </source>
</evidence>
<dbReference type="EMBL" id="JACSPW010000003">
    <property type="protein sequence ID" value="MBD8032405.1"/>
    <property type="molecule type" value="Genomic_DNA"/>
</dbReference>
<sequence length="69" mass="8246">MSKKWTIHSIREYVEKNTDTKLLSTEFQGFSQKLDFQCACGNTFQKPWKKFKENKQQKCEVCQPPKESR</sequence>
<keyword evidence="2" id="KW-1185">Reference proteome</keyword>
<dbReference type="RefSeq" id="WP_191703005.1">
    <property type="nucleotide sequence ID" value="NZ_JACSPW010000003.1"/>
</dbReference>
<evidence type="ECO:0000313" key="2">
    <source>
        <dbReference type="Proteomes" id="UP000600565"/>
    </source>
</evidence>
<organism evidence="1 2">
    <name type="scientific">Solibacillus merdavium</name>
    <dbReference type="NCBI Taxonomy" id="2762218"/>
    <lineage>
        <taxon>Bacteria</taxon>
        <taxon>Bacillati</taxon>
        <taxon>Bacillota</taxon>
        <taxon>Bacilli</taxon>
        <taxon>Bacillales</taxon>
        <taxon>Caryophanaceae</taxon>
        <taxon>Solibacillus</taxon>
    </lineage>
</organism>